<gene>
    <name evidence="5" type="ORF">I5731_15405</name>
</gene>
<accession>A0A931MZ83</accession>
<dbReference type="Pfam" id="PF22422">
    <property type="entry name" value="MGH1-like_GH"/>
    <property type="match status" value="1"/>
</dbReference>
<evidence type="ECO:0000256" key="3">
    <source>
        <dbReference type="ARBA" id="ARBA00023295"/>
    </source>
</evidence>
<evidence type="ECO:0000313" key="5">
    <source>
        <dbReference type="EMBL" id="MBH0239212.1"/>
    </source>
</evidence>
<dbReference type="PANTHER" id="PTHR10412">
    <property type="entry name" value="MANNOSYL-OLIGOSACCHARIDE GLUCOSIDASE"/>
    <property type="match status" value="1"/>
</dbReference>
<dbReference type="GO" id="GO:0004573">
    <property type="term" value="F:Glc3Man9GlcNAc2 oligosaccharide glucosidase activity"/>
    <property type="evidence" value="ECO:0007669"/>
    <property type="project" value="InterPro"/>
</dbReference>
<protein>
    <submittedName>
        <fullName evidence="5">Glycoside hydrolase family 37</fullName>
    </submittedName>
</protein>
<keyword evidence="3" id="KW-0326">Glycosidase</keyword>
<evidence type="ECO:0000259" key="4">
    <source>
        <dbReference type="Pfam" id="PF22422"/>
    </source>
</evidence>
<keyword evidence="6" id="KW-1185">Reference proteome</keyword>
<keyword evidence="2 5" id="KW-0378">Hydrolase</keyword>
<dbReference type="InterPro" id="IPR012341">
    <property type="entry name" value="6hp_glycosidase-like_sf"/>
</dbReference>
<proteinExistence type="inferred from homology"/>
<dbReference type="InterPro" id="IPR008928">
    <property type="entry name" value="6-hairpin_glycosidase_sf"/>
</dbReference>
<dbReference type="RefSeq" id="WP_197312297.1">
    <property type="nucleotide sequence ID" value="NZ_JADZLT010000053.1"/>
</dbReference>
<dbReference type="Proteomes" id="UP000631694">
    <property type="component" value="Unassembled WGS sequence"/>
</dbReference>
<dbReference type="GO" id="GO:0006487">
    <property type="term" value="P:protein N-linked glycosylation"/>
    <property type="evidence" value="ECO:0007669"/>
    <property type="project" value="TreeGrafter"/>
</dbReference>
<dbReference type="GO" id="GO:0009311">
    <property type="term" value="P:oligosaccharide metabolic process"/>
    <property type="evidence" value="ECO:0007669"/>
    <property type="project" value="InterPro"/>
</dbReference>
<dbReference type="SUPFAM" id="SSF48208">
    <property type="entry name" value="Six-hairpin glycosidases"/>
    <property type="match status" value="1"/>
</dbReference>
<feature type="domain" description="Mannosylglycerate hydrolase MGH1-like glycoside hydrolase" evidence="4">
    <location>
        <begin position="268"/>
        <end position="597"/>
    </location>
</feature>
<dbReference type="Gene3D" id="1.50.10.10">
    <property type="match status" value="1"/>
</dbReference>
<reference evidence="5" key="1">
    <citation type="submission" date="2020-12" db="EMBL/GenBank/DDBJ databases">
        <title>Methylobrevis albus sp. nov., isolated from fresh water lack sediment.</title>
        <authorList>
            <person name="Zou Q."/>
        </authorList>
    </citation>
    <scope>NUCLEOTIDE SEQUENCE</scope>
    <source>
        <strain evidence="5">L22</strain>
    </source>
</reference>
<dbReference type="PANTHER" id="PTHR10412:SF11">
    <property type="entry name" value="MANNOSYL-OLIGOSACCHARIDE GLUCOSIDASE"/>
    <property type="match status" value="1"/>
</dbReference>
<dbReference type="InterPro" id="IPR004888">
    <property type="entry name" value="Glycoside_hydrolase_63"/>
</dbReference>
<dbReference type="AlphaFoldDB" id="A0A931MZ83"/>
<evidence type="ECO:0000256" key="1">
    <source>
        <dbReference type="ARBA" id="ARBA00010833"/>
    </source>
</evidence>
<evidence type="ECO:0000313" key="6">
    <source>
        <dbReference type="Proteomes" id="UP000631694"/>
    </source>
</evidence>
<comment type="caution">
    <text evidence="5">The sequence shown here is derived from an EMBL/GenBank/DDBJ whole genome shotgun (WGS) entry which is preliminary data.</text>
</comment>
<name>A0A931MZ83_9HYPH</name>
<dbReference type="EMBL" id="JADZLT010000053">
    <property type="protein sequence ID" value="MBH0239212.1"/>
    <property type="molecule type" value="Genomic_DNA"/>
</dbReference>
<dbReference type="InterPro" id="IPR054491">
    <property type="entry name" value="MGH1-like_GH"/>
</dbReference>
<sequence length="758" mass="81232">MLLDTTIPAARAWNSWSDRPAEMVFLPLGVRLTPVLYATSLRNATTIRATPADGTRLGAHAADGALVELTTRHGGTELAFSYRKPDPYVVVGSWRGVTLGEWGLRFWVSLCLSAEGGETVAFDAAAGAAVVKVGRRWVALVSAAAPVQVTAHDDIAALIADFEANGYFYTATRGTDAPVIAQRFNLEMMRDNRFAAAVADDRDLAVAKAKAALSASDLSVPLPGQRGRFDGCLDAVRDVMAWNTVWDGVNNRAYTAVSRIWNLGKFAVWFNDTTYAAMMGGVIDGALAADNLATAMASATPQGNFACIVTSNDAWVDRTQAPNGALMVWLMYLRSRDRSLLDAAYGPLARNQRWWRANRDPDGRGLVSCGSSDVGEALYKGTAFGARNETGMDNSATHDEALYEPATRTLSTLDVGLNCTLALDAEMLALIAAELGHHDEAKEFAALAASSAEKIRTELWDEARGIFANRQRAADRTGNDGFVRSLGPTSFYPLICGAASAEQAERLLAHLADPATFGGRYVIPNATRDDRAYADNVYWRGRIWPNVNWFVWHGLRRYGFDAEASAFAAQSVELFMQSWRERRMCGENYSAETGAIDDQPDTDPFCSWGAMLAMLGVAEVMDINPWTGWEIVNTGEDVELGPVASPVGAVTLRVADGRLSLAKGALGSGAGQVLFATDYVGRITQLTLAEGLACCTFPSGSDGPVAIELPQLAAARVVAVRLDGTEVAFTPAGDGIRIALPRLAAGARLSVHALPTTP</sequence>
<evidence type="ECO:0000256" key="2">
    <source>
        <dbReference type="ARBA" id="ARBA00022801"/>
    </source>
</evidence>
<organism evidence="5 6">
    <name type="scientific">Methylobrevis albus</name>
    <dbReference type="NCBI Taxonomy" id="2793297"/>
    <lineage>
        <taxon>Bacteria</taxon>
        <taxon>Pseudomonadati</taxon>
        <taxon>Pseudomonadota</taxon>
        <taxon>Alphaproteobacteria</taxon>
        <taxon>Hyphomicrobiales</taxon>
        <taxon>Pleomorphomonadaceae</taxon>
        <taxon>Methylobrevis</taxon>
    </lineage>
</organism>
<comment type="similarity">
    <text evidence="1">Belongs to the glycosyl hydrolase 63 family.</text>
</comment>